<dbReference type="InterPro" id="IPR023057">
    <property type="entry name" value="GlnE"/>
</dbReference>
<keyword evidence="6" id="KW-0511">Multifunctional enzyme</keyword>
<evidence type="ECO:0000256" key="3">
    <source>
        <dbReference type="ARBA" id="ARBA00022741"/>
    </source>
</evidence>
<organism evidence="8 9">
    <name type="scientific">Polystyrenella longa</name>
    <dbReference type="NCBI Taxonomy" id="2528007"/>
    <lineage>
        <taxon>Bacteria</taxon>
        <taxon>Pseudomonadati</taxon>
        <taxon>Planctomycetota</taxon>
        <taxon>Planctomycetia</taxon>
        <taxon>Planctomycetales</taxon>
        <taxon>Planctomycetaceae</taxon>
        <taxon>Polystyrenella</taxon>
    </lineage>
</organism>
<dbReference type="Pfam" id="PF08335">
    <property type="entry name" value="GlnD_UR_UTase"/>
    <property type="match status" value="2"/>
</dbReference>
<protein>
    <submittedName>
        <fullName evidence="8">Glutamate-ammonia-ligase adenylyltransferase</fullName>
        <ecNumber evidence="8">2.7.7.42</ecNumber>
    </submittedName>
</protein>
<dbReference type="Proteomes" id="UP000317178">
    <property type="component" value="Chromosome"/>
</dbReference>
<dbReference type="EMBL" id="CP036281">
    <property type="protein sequence ID" value="QDU81844.1"/>
    <property type="molecule type" value="Genomic_DNA"/>
</dbReference>
<dbReference type="InterPro" id="IPR013546">
    <property type="entry name" value="PII_UdlTrfase/GS_AdlTrfase"/>
</dbReference>
<evidence type="ECO:0000259" key="7">
    <source>
        <dbReference type="PROSITE" id="PS51671"/>
    </source>
</evidence>
<sequence length="1207" mass="137768">MFEDYSRLLNSSKLTDEQAAQILGPVGFDDLPKARQRFAELCPDDECRESLGRCLNTLLVALSDTASPDGSLINFERYVQSVEDRSVLFEYLANNPRGVEILIKLFVGSQFLTEILLRNPDYLNRLTRHKRLSEFKYLQQFIEEEKKATDPYPTLNEKLNAIRRYQHWELLRIGACDSFGLLDLKSVTVQLSLLADSLIQSCLRLVAEDLKVDVSNFVVIGFGKLGGEEINYSSDIDLVFLTDEDAARFWGLGQKLINALMASTGEGFMYRVDMRLRPWGRSGALVNTVKAHIDYLKKHGMTWEKQALLKARIIAGNSDIGKDFLRQVDEFIFTLPEKAVRENIDSMKSKIEKKIEKQGHVWGEVKQGPGSIRDIEFVTQYIQLRYGGENRSIRHFTTLEALIRLADFGYINAEEYRQLSTGYSFLRTIEHSLQLMHYKQTHHLPESDREMAYLARRLDYPSAKQFIKQYEQHSSAIRRIYEKYILKKGNKDATPSPDLNPDFSHIVTTYKKVFEQDQIDFHIRMMKKLNDDQIVSIQSRQKPEDLWELTVIGFNMRGSFSVVCGLLFVYGFNIEGGHAFTNLDVSPENVVIGNLDVHDSKRKFINVFLLKPPLEEVLPEVWDRYQADLCELLTEIKEGRLEEAQGRLAKRVAHALKDVPSTQANLYPVTIEIDNDRSTHSTVLTIESEDTIGFLYEMANALSLNEVDVGRVIITSENSIVHDTIFVTTDDGSKITDPKQLDELRAAIVLIKHFTHLLPHSPNPETALLHFRDFLIHVFNQPDWAADLASLRKPDVLNALARLLGVSDFLWEDFLRLQLSNLFPVLKDTESLKVRKEKEDLRNELNEILSGQSSKEGKIDALNAFKDREMFRIDMRHILDLITEFGDFSAELSDLAEVVVESATNLCLQALTDRYGSPLQEDGSPCRFSVCALGKCGGRELGFASDIELVFLYEGSGKTEGPESITTNEFFQHLVEQFKQTIRARQEGIFQLDLRLRPYGRAGSLAVSKEAFEKYFSHDGPAWPYERQALVKLRHVCGDEKFGHIMTTLRDELIYHGPPFDVSAMRAMREKQVRQLIKGSTLNAKLSPGGLVDIEYLVQGLQINYGRANFLLRSSNTRQAISALHMSGIFSPENFEKLRTAHMFQRRLIDALRMVRGNAKDLTVPAVDSEEFEFLARRLGYQSNTAKLKNDLEESITNVLEISRALM</sequence>
<dbReference type="Pfam" id="PF03710">
    <property type="entry name" value="GlnE"/>
    <property type="match status" value="2"/>
</dbReference>
<dbReference type="CDD" id="cd05401">
    <property type="entry name" value="NT_GlnE_GlnD_like"/>
    <property type="match status" value="2"/>
</dbReference>
<gene>
    <name evidence="8" type="primary">glnE</name>
    <name evidence="8" type="ORF">Pla110_35950</name>
</gene>
<accession>A0A518CRL1</accession>
<dbReference type="GO" id="GO:0005829">
    <property type="term" value="C:cytosol"/>
    <property type="evidence" value="ECO:0007669"/>
    <property type="project" value="TreeGrafter"/>
</dbReference>
<dbReference type="PROSITE" id="PS51671">
    <property type="entry name" value="ACT"/>
    <property type="match status" value="1"/>
</dbReference>
<evidence type="ECO:0000256" key="2">
    <source>
        <dbReference type="ARBA" id="ARBA00022695"/>
    </source>
</evidence>
<evidence type="ECO:0000256" key="5">
    <source>
        <dbReference type="ARBA" id="ARBA00022842"/>
    </source>
</evidence>
<evidence type="ECO:0000313" key="9">
    <source>
        <dbReference type="Proteomes" id="UP000317178"/>
    </source>
</evidence>
<feature type="domain" description="ACT" evidence="7">
    <location>
        <begin position="683"/>
        <end position="762"/>
    </location>
</feature>
<keyword evidence="2 8" id="KW-0548">Nucleotidyltransferase</keyword>
<dbReference type="GO" id="GO:0000820">
    <property type="term" value="P:regulation of glutamine family amino acid metabolic process"/>
    <property type="evidence" value="ECO:0007669"/>
    <property type="project" value="TreeGrafter"/>
</dbReference>
<dbReference type="Gene3D" id="3.30.460.10">
    <property type="entry name" value="Beta Polymerase, domain 2"/>
    <property type="match status" value="2"/>
</dbReference>
<dbReference type="SUPFAM" id="SSF81593">
    <property type="entry name" value="Nucleotidyltransferase substrate binding subunit/domain"/>
    <property type="match status" value="2"/>
</dbReference>
<dbReference type="InterPro" id="IPR005190">
    <property type="entry name" value="GlnE_rpt_dom"/>
</dbReference>
<proteinExistence type="predicted"/>
<evidence type="ECO:0000313" key="8">
    <source>
        <dbReference type="EMBL" id="QDU81844.1"/>
    </source>
</evidence>
<dbReference type="PANTHER" id="PTHR30621">
    <property type="entry name" value="GLUTAMINE SYNTHETASE ADENYLYLTRANSFERASE"/>
    <property type="match status" value="1"/>
</dbReference>
<keyword evidence="4" id="KW-0067">ATP-binding</keyword>
<evidence type="ECO:0000256" key="6">
    <source>
        <dbReference type="ARBA" id="ARBA00023268"/>
    </source>
</evidence>
<keyword evidence="3" id="KW-0547">Nucleotide-binding</keyword>
<reference evidence="8 9" key="1">
    <citation type="submission" date="2019-02" db="EMBL/GenBank/DDBJ databases">
        <title>Deep-cultivation of Planctomycetes and their phenomic and genomic characterization uncovers novel biology.</title>
        <authorList>
            <person name="Wiegand S."/>
            <person name="Jogler M."/>
            <person name="Boedeker C."/>
            <person name="Pinto D."/>
            <person name="Vollmers J."/>
            <person name="Rivas-Marin E."/>
            <person name="Kohn T."/>
            <person name="Peeters S.H."/>
            <person name="Heuer A."/>
            <person name="Rast P."/>
            <person name="Oberbeckmann S."/>
            <person name="Bunk B."/>
            <person name="Jeske O."/>
            <person name="Meyerdierks A."/>
            <person name="Storesund J.E."/>
            <person name="Kallscheuer N."/>
            <person name="Luecker S."/>
            <person name="Lage O.M."/>
            <person name="Pohl T."/>
            <person name="Merkel B.J."/>
            <person name="Hornburger P."/>
            <person name="Mueller R.-W."/>
            <person name="Bruemmer F."/>
            <person name="Labrenz M."/>
            <person name="Spormann A.M."/>
            <person name="Op den Camp H."/>
            <person name="Overmann J."/>
            <person name="Amann R."/>
            <person name="Jetten M.S.M."/>
            <person name="Mascher T."/>
            <person name="Medema M.H."/>
            <person name="Devos D.P."/>
            <person name="Kaster A.-K."/>
            <person name="Ovreas L."/>
            <person name="Rohde M."/>
            <person name="Galperin M.Y."/>
            <person name="Jogler C."/>
        </authorList>
    </citation>
    <scope>NUCLEOTIDE SEQUENCE [LARGE SCALE GENOMIC DNA]</scope>
    <source>
        <strain evidence="8 9">Pla110</strain>
    </source>
</reference>
<keyword evidence="8" id="KW-0436">Ligase</keyword>
<dbReference type="AlphaFoldDB" id="A0A518CRL1"/>
<dbReference type="InterPro" id="IPR043519">
    <property type="entry name" value="NT_sf"/>
</dbReference>
<keyword evidence="5" id="KW-0460">Magnesium</keyword>
<evidence type="ECO:0000256" key="4">
    <source>
        <dbReference type="ARBA" id="ARBA00022840"/>
    </source>
</evidence>
<dbReference type="PANTHER" id="PTHR30621:SF0">
    <property type="entry name" value="BIFUNCTIONAL GLUTAMINE SYNTHETASE ADENYLYLTRANSFERASE_ADENYLYL-REMOVING ENZYME"/>
    <property type="match status" value="1"/>
</dbReference>
<name>A0A518CRL1_9PLAN</name>
<dbReference type="SUPFAM" id="SSF81301">
    <property type="entry name" value="Nucleotidyltransferase"/>
    <property type="match status" value="2"/>
</dbReference>
<evidence type="ECO:0000256" key="1">
    <source>
        <dbReference type="ARBA" id="ARBA00022679"/>
    </source>
</evidence>
<dbReference type="KEGG" id="plon:Pla110_35950"/>
<dbReference type="GO" id="GO:0005524">
    <property type="term" value="F:ATP binding"/>
    <property type="evidence" value="ECO:0007669"/>
    <property type="project" value="UniProtKB-KW"/>
</dbReference>
<dbReference type="Gene3D" id="1.20.120.330">
    <property type="entry name" value="Nucleotidyltransferases domain 2"/>
    <property type="match status" value="2"/>
</dbReference>
<dbReference type="GO" id="GO:0008882">
    <property type="term" value="F:[glutamate-ammonia-ligase] adenylyltransferase activity"/>
    <property type="evidence" value="ECO:0007669"/>
    <property type="project" value="UniProtKB-EC"/>
</dbReference>
<keyword evidence="9" id="KW-1185">Reference proteome</keyword>
<dbReference type="InterPro" id="IPR002912">
    <property type="entry name" value="ACT_dom"/>
</dbReference>
<dbReference type="OrthoDB" id="9759366at2"/>
<dbReference type="EC" id="2.7.7.42" evidence="8"/>
<dbReference type="RefSeq" id="WP_144997536.1">
    <property type="nucleotide sequence ID" value="NZ_CP036281.1"/>
</dbReference>
<keyword evidence="1 8" id="KW-0808">Transferase</keyword>
<dbReference type="GO" id="GO:0016874">
    <property type="term" value="F:ligase activity"/>
    <property type="evidence" value="ECO:0007669"/>
    <property type="project" value="UniProtKB-KW"/>
</dbReference>